<keyword evidence="1" id="KW-0732">Signal</keyword>
<dbReference type="Proteomes" id="UP001152795">
    <property type="component" value="Unassembled WGS sequence"/>
</dbReference>
<dbReference type="AlphaFoldDB" id="A0A6S7JGA2"/>
<dbReference type="OrthoDB" id="4062651at2759"/>
<dbReference type="InterPro" id="IPR011009">
    <property type="entry name" value="Kinase-like_dom_sf"/>
</dbReference>
<dbReference type="PROSITE" id="PS51392">
    <property type="entry name" value="KEN"/>
    <property type="match status" value="1"/>
</dbReference>
<keyword evidence="2" id="KW-0547">Nucleotide-binding</keyword>
<dbReference type="InterPro" id="IPR010513">
    <property type="entry name" value="KEN_dom"/>
</dbReference>
<dbReference type="GO" id="GO:0036498">
    <property type="term" value="P:IRE1-mediated unfolded protein response"/>
    <property type="evidence" value="ECO:0007669"/>
    <property type="project" value="TreeGrafter"/>
</dbReference>
<dbReference type="PANTHER" id="PTHR13954">
    <property type="entry name" value="IRE1-RELATED"/>
    <property type="match status" value="1"/>
</dbReference>
<dbReference type="Pfam" id="PF00069">
    <property type="entry name" value="Pkinase"/>
    <property type="match status" value="1"/>
</dbReference>
<evidence type="ECO:0000256" key="2">
    <source>
        <dbReference type="ARBA" id="ARBA00022741"/>
    </source>
</evidence>
<reference evidence="4" key="1">
    <citation type="submission" date="2020-04" db="EMBL/GenBank/DDBJ databases">
        <authorList>
            <person name="Alioto T."/>
            <person name="Alioto T."/>
            <person name="Gomez Garrido J."/>
        </authorList>
    </citation>
    <scope>NUCLEOTIDE SEQUENCE</scope>
    <source>
        <strain evidence="4">A484AB</strain>
    </source>
</reference>
<accession>A0A6S7JGA2</accession>
<evidence type="ECO:0000256" key="1">
    <source>
        <dbReference type="ARBA" id="ARBA00022729"/>
    </source>
</evidence>
<dbReference type="GO" id="GO:0051082">
    <property type="term" value="F:unfolded protein binding"/>
    <property type="evidence" value="ECO:0007669"/>
    <property type="project" value="TreeGrafter"/>
</dbReference>
<keyword evidence="4" id="KW-0808">Transferase</keyword>
<dbReference type="PROSITE" id="PS50011">
    <property type="entry name" value="PROTEIN_KINASE_DOM"/>
    <property type="match status" value="1"/>
</dbReference>
<dbReference type="EMBL" id="CACRXK020015209">
    <property type="protein sequence ID" value="CAB4028050.1"/>
    <property type="molecule type" value="Genomic_DNA"/>
</dbReference>
<dbReference type="SMART" id="SM00220">
    <property type="entry name" value="S_TKc"/>
    <property type="match status" value="1"/>
</dbReference>
<keyword evidence="4" id="KW-0418">Kinase</keyword>
<sequence>MDIENVSPSIYITDVYKRIKRRGDGNQMYKAKRRCDIVHWKKVSVKHRHKFERLVQVWKNDPQSVTVINGNGVCFEEEFLIGSSSCGTAVYICLGLDGIERAIKRVPKHLYLKLLTERDILNFPKASKSPHIVNYWYSDDDSSDDTCYLILDLYEQNLQDYVKEEGEAITESRAREMIRQVLEGLRAIHGSKPIILHRDLKPSNVLIDVEGNLALSDFGIGRILSDEDATTYYTNSAEISGSVGWMAYESTNWSKWFPQSQVPSDSPIAEPKWKRQSDIQAAGMLAFYIHTKGEHPFGEAIIDRMTNLREGNAVGLAKLNGDSDVMVKDLLSQMLARELDKRPYVEQALKHPYFLSCEEQMKFVAAVGNEPKLMNYNGVTRQLNNIDPLKPRSPLLPNDWKTVIGHDDLDTLCRGGHRFPSEYDGSRYTDCLRLIRNACQHRDGKLRQLKKVATSSLEKYFFQLFPALPLVLLQIIREDPNWKTLPALEEFFP</sequence>
<dbReference type="InterPro" id="IPR045133">
    <property type="entry name" value="IRE1/2-like"/>
</dbReference>
<dbReference type="GO" id="GO:0005524">
    <property type="term" value="F:ATP binding"/>
    <property type="evidence" value="ECO:0007669"/>
    <property type="project" value="UniProtKB-KW"/>
</dbReference>
<dbReference type="InterPro" id="IPR038357">
    <property type="entry name" value="KEN_sf"/>
</dbReference>
<dbReference type="GO" id="GO:0004674">
    <property type="term" value="F:protein serine/threonine kinase activity"/>
    <property type="evidence" value="ECO:0007669"/>
    <property type="project" value="InterPro"/>
</dbReference>
<dbReference type="InterPro" id="IPR000719">
    <property type="entry name" value="Prot_kinase_dom"/>
</dbReference>
<dbReference type="GO" id="GO:0004521">
    <property type="term" value="F:RNA endonuclease activity"/>
    <property type="evidence" value="ECO:0007669"/>
    <property type="project" value="InterPro"/>
</dbReference>
<keyword evidence="3" id="KW-0067">ATP-binding</keyword>
<evidence type="ECO:0000313" key="4">
    <source>
        <dbReference type="EMBL" id="CAB4028050.1"/>
    </source>
</evidence>
<name>A0A6S7JGA2_PARCT</name>
<dbReference type="InterPro" id="IPR008271">
    <property type="entry name" value="Ser/Thr_kinase_AS"/>
</dbReference>
<dbReference type="Gene3D" id="1.10.510.10">
    <property type="entry name" value="Transferase(Phosphotransferase) domain 1"/>
    <property type="match status" value="2"/>
</dbReference>
<gene>
    <name evidence="4" type="ORF">PACLA_8A041435</name>
</gene>
<evidence type="ECO:0000256" key="3">
    <source>
        <dbReference type="ARBA" id="ARBA00022840"/>
    </source>
</evidence>
<evidence type="ECO:0000313" key="5">
    <source>
        <dbReference type="Proteomes" id="UP001152795"/>
    </source>
</evidence>
<proteinExistence type="predicted"/>
<dbReference type="PROSITE" id="PS00108">
    <property type="entry name" value="PROTEIN_KINASE_ST"/>
    <property type="match status" value="1"/>
</dbReference>
<protein>
    <submittedName>
        <fullName evidence="4">Serine threonine- kinase endoribonuclease IRE1</fullName>
    </submittedName>
</protein>
<dbReference type="GO" id="GO:0006397">
    <property type="term" value="P:mRNA processing"/>
    <property type="evidence" value="ECO:0007669"/>
    <property type="project" value="InterPro"/>
</dbReference>
<dbReference type="Gene3D" id="1.20.1440.180">
    <property type="entry name" value="KEN domain"/>
    <property type="match status" value="1"/>
</dbReference>
<dbReference type="Pfam" id="PF06479">
    <property type="entry name" value="Ribonuc_2-5A"/>
    <property type="match status" value="1"/>
</dbReference>
<dbReference type="GO" id="GO:1990604">
    <property type="term" value="C:IRE1-TRAF2-ASK1 complex"/>
    <property type="evidence" value="ECO:0007669"/>
    <property type="project" value="TreeGrafter"/>
</dbReference>
<organism evidence="4 5">
    <name type="scientific">Paramuricea clavata</name>
    <name type="common">Red gorgonian</name>
    <name type="synonym">Violescent sea-whip</name>
    <dbReference type="NCBI Taxonomy" id="317549"/>
    <lineage>
        <taxon>Eukaryota</taxon>
        <taxon>Metazoa</taxon>
        <taxon>Cnidaria</taxon>
        <taxon>Anthozoa</taxon>
        <taxon>Octocorallia</taxon>
        <taxon>Malacalcyonacea</taxon>
        <taxon>Plexauridae</taxon>
        <taxon>Paramuricea</taxon>
    </lineage>
</organism>
<dbReference type="PANTHER" id="PTHR13954:SF6">
    <property type="entry name" value="NON-SPECIFIC SERINE_THREONINE PROTEIN KINASE"/>
    <property type="match status" value="1"/>
</dbReference>
<dbReference type="SUPFAM" id="SSF56112">
    <property type="entry name" value="Protein kinase-like (PK-like)"/>
    <property type="match status" value="1"/>
</dbReference>
<comment type="caution">
    <text evidence="4">The sequence shown here is derived from an EMBL/GenBank/DDBJ whole genome shotgun (WGS) entry which is preliminary data.</text>
</comment>
<keyword evidence="5" id="KW-1185">Reference proteome</keyword>
<dbReference type="GO" id="GO:0070059">
    <property type="term" value="P:intrinsic apoptotic signaling pathway in response to endoplasmic reticulum stress"/>
    <property type="evidence" value="ECO:0007669"/>
    <property type="project" value="TreeGrafter"/>
</dbReference>